<gene>
    <name evidence="2" type="ORF">Pla133_27990</name>
</gene>
<name>A0A518BL59_9BACT</name>
<evidence type="ECO:0000313" key="2">
    <source>
        <dbReference type="EMBL" id="QDU67711.1"/>
    </source>
</evidence>
<protein>
    <submittedName>
        <fullName evidence="2">Uncharacterized protein</fullName>
    </submittedName>
</protein>
<dbReference type="InterPro" id="IPR044000">
    <property type="entry name" value="Phage_tube_2"/>
</dbReference>
<evidence type="ECO:0000313" key="3">
    <source>
        <dbReference type="Proteomes" id="UP000316921"/>
    </source>
</evidence>
<reference evidence="2 3" key="1">
    <citation type="submission" date="2019-02" db="EMBL/GenBank/DDBJ databases">
        <title>Deep-cultivation of Planctomycetes and their phenomic and genomic characterization uncovers novel biology.</title>
        <authorList>
            <person name="Wiegand S."/>
            <person name="Jogler M."/>
            <person name="Boedeker C."/>
            <person name="Pinto D."/>
            <person name="Vollmers J."/>
            <person name="Rivas-Marin E."/>
            <person name="Kohn T."/>
            <person name="Peeters S.H."/>
            <person name="Heuer A."/>
            <person name="Rast P."/>
            <person name="Oberbeckmann S."/>
            <person name="Bunk B."/>
            <person name="Jeske O."/>
            <person name="Meyerdierks A."/>
            <person name="Storesund J.E."/>
            <person name="Kallscheuer N."/>
            <person name="Luecker S."/>
            <person name="Lage O.M."/>
            <person name="Pohl T."/>
            <person name="Merkel B.J."/>
            <person name="Hornburger P."/>
            <person name="Mueller R.-W."/>
            <person name="Bruemmer F."/>
            <person name="Labrenz M."/>
            <person name="Spormann A.M."/>
            <person name="Op den Camp H."/>
            <person name="Overmann J."/>
            <person name="Amann R."/>
            <person name="Jetten M.S.M."/>
            <person name="Mascher T."/>
            <person name="Medema M.H."/>
            <person name="Devos D.P."/>
            <person name="Kaster A.-K."/>
            <person name="Ovreas L."/>
            <person name="Rohde M."/>
            <person name="Galperin M.Y."/>
            <person name="Jogler C."/>
        </authorList>
    </citation>
    <scope>NUCLEOTIDE SEQUENCE [LARGE SCALE GENOMIC DNA]</scope>
    <source>
        <strain evidence="2 3">Pla133</strain>
    </source>
</reference>
<feature type="region of interest" description="Disordered" evidence="1">
    <location>
        <begin position="45"/>
        <end position="72"/>
    </location>
</feature>
<dbReference type="Proteomes" id="UP000316921">
    <property type="component" value="Chromosome"/>
</dbReference>
<evidence type="ECO:0000256" key="1">
    <source>
        <dbReference type="SAM" id="MobiDB-lite"/>
    </source>
</evidence>
<sequence>MVTTTFPQKVASANRVRVAYRQESTYGTAAVGKYRKARFADESIEPLKETGESNEISDDRAPGESVVTKQGGGGAINGEFSVHTFDDFIQGSFYSSGFAQANFGENVTSALISFDTNSGNQRLVGPAGSADYWSSTVGLASNDVIQVRGSEDPSLDGTYVVVSTVPATDPDPMVVSRIYTTFTPTVQAAGEEVQVVKVGTLVLSTITVTPDGGDATLAVFNDSGANAAFANAAVGDLVKLSRNTGTTANDVLARITVVTDDDTVQVRRFDGSNFAADSTASYVIDFGAEVSNGTTGSSWTIEKQNTDLTNTFKRGTGQIPDTMDLSMSPDGQVTVGFGFKGKVVETKAATAATGLMEAASNNVTSGSRNCTAVIQAGAEFILRTFSVRIANNLRENDALGQVGPIAVTEGEFSVTGEINSYKTGTANGLIAEGHLDTSLGFIIEDDNGLAAAMLAPRVKFDSAQSPTTGKNSDVVERIPWRAGKPASAAVLTYVTWI</sequence>
<dbReference type="EMBL" id="CP036287">
    <property type="protein sequence ID" value="QDU67711.1"/>
    <property type="molecule type" value="Genomic_DNA"/>
</dbReference>
<accession>A0A518BL59</accession>
<dbReference type="KEGG" id="pbap:Pla133_27990"/>
<dbReference type="RefSeq" id="WP_145066096.1">
    <property type="nucleotide sequence ID" value="NZ_CP036287.1"/>
</dbReference>
<dbReference type="Pfam" id="PF18906">
    <property type="entry name" value="Phage_tube_2"/>
    <property type="match status" value="1"/>
</dbReference>
<proteinExistence type="predicted"/>
<feature type="compositionally biased region" description="Basic and acidic residues" evidence="1">
    <location>
        <begin position="45"/>
        <end position="62"/>
    </location>
</feature>
<dbReference type="AlphaFoldDB" id="A0A518BL59"/>
<organism evidence="2 3">
    <name type="scientific">Engelhardtia mirabilis</name>
    <dbReference type="NCBI Taxonomy" id="2528011"/>
    <lineage>
        <taxon>Bacteria</taxon>
        <taxon>Pseudomonadati</taxon>
        <taxon>Planctomycetota</taxon>
        <taxon>Planctomycetia</taxon>
        <taxon>Planctomycetia incertae sedis</taxon>
        <taxon>Engelhardtia</taxon>
    </lineage>
</organism>
<keyword evidence="3" id="KW-1185">Reference proteome</keyword>